<dbReference type="Proteomes" id="UP000031668">
    <property type="component" value="Unassembled WGS sequence"/>
</dbReference>
<protein>
    <submittedName>
        <fullName evidence="1">Uncharacterized protein</fullName>
    </submittedName>
</protein>
<gene>
    <name evidence="1" type="ORF">RF11_12896</name>
</gene>
<name>A0A0C2M345_THEKT</name>
<evidence type="ECO:0000313" key="1">
    <source>
        <dbReference type="EMBL" id="KII61480.1"/>
    </source>
</evidence>
<dbReference type="EMBL" id="JWZT01005339">
    <property type="protein sequence ID" value="KII61480.1"/>
    <property type="molecule type" value="Genomic_DNA"/>
</dbReference>
<accession>A0A0C2M345</accession>
<dbReference type="AlphaFoldDB" id="A0A0C2M345"/>
<sequence length="180" mass="20715">MTSNREDSSIEGTRPDNTSSKSLLANHFLTGSILRGYLKVISLRESYQNEERNSKGGDWPRYTCPVEIKEFRIKMDKTIFGVVDLEKQDVFQWIDDFRSLLVRCNWADPGAQKLLLRVVSAKYHPAIESCNTIDDGLKALCVLKYPVSKAMDLYQKLKSLKQDSYSLIDYFYKEIVVTVN</sequence>
<organism evidence="1 2">
    <name type="scientific">Thelohanellus kitauei</name>
    <name type="common">Myxosporean</name>
    <dbReference type="NCBI Taxonomy" id="669202"/>
    <lineage>
        <taxon>Eukaryota</taxon>
        <taxon>Metazoa</taxon>
        <taxon>Cnidaria</taxon>
        <taxon>Myxozoa</taxon>
        <taxon>Myxosporea</taxon>
        <taxon>Bivalvulida</taxon>
        <taxon>Platysporina</taxon>
        <taxon>Myxobolidae</taxon>
        <taxon>Thelohanellus</taxon>
    </lineage>
</organism>
<evidence type="ECO:0000313" key="2">
    <source>
        <dbReference type="Proteomes" id="UP000031668"/>
    </source>
</evidence>
<proteinExistence type="predicted"/>
<dbReference type="OrthoDB" id="10569191at2759"/>
<reference evidence="1 2" key="1">
    <citation type="journal article" date="2014" name="Genome Biol. Evol.">
        <title>The genome of the myxosporean Thelohanellus kitauei shows adaptations to nutrient acquisition within its fish host.</title>
        <authorList>
            <person name="Yang Y."/>
            <person name="Xiong J."/>
            <person name="Zhou Z."/>
            <person name="Huo F."/>
            <person name="Miao W."/>
            <person name="Ran C."/>
            <person name="Liu Y."/>
            <person name="Zhang J."/>
            <person name="Feng J."/>
            <person name="Wang M."/>
            <person name="Wang M."/>
            <person name="Wang L."/>
            <person name="Yao B."/>
        </authorList>
    </citation>
    <scope>NUCLEOTIDE SEQUENCE [LARGE SCALE GENOMIC DNA]</scope>
    <source>
        <strain evidence="1">Wuqing</strain>
    </source>
</reference>
<keyword evidence="2" id="KW-1185">Reference proteome</keyword>
<comment type="caution">
    <text evidence="1">The sequence shown here is derived from an EMBL/GenBank/DDBJ whole genome shotgun (WGS) entry which is preliminary data.</text>
</comment>